<comment type="cofactor">
    <cofactor evidence="10 11">
        <name>Mn(2+)</name>
        <dbReference type="ChEBI" id="CHEBI:29035"/>
    </cofactor>
    <text evidence="10 11">Binds 2 manganese ions per subunit.</text>
</comment>
<comment type="subunit">
    <text evidence="11">Monomer.</text>
</comment>
<feature type="binding site" evidence="10">
    <location>
        <position position="348"/>
    </location>
    <ligand>
        <name>Mn(2+)</name>
        <dbReference type="ChEBI" id="CHEBI:29035"/>
        <label>2</label>
    </ligand>
</feature>
<sequence length="477" mass="53918">MNKEKIQSLGCTITDPKLKEVLFSIASLPQITRPLVCLPDIHLKENNEAPCSFVAAVDGVIIPELTAPSVGCGMGIVVTSLKRSDITPEKLEEFYKHMQEHRSIRFGTVKNMLLWLGIIDRPRAKYDFSKKDLVNAIRDGAKFAVHKYNMSPETLEHIEYKGDVMDKETEHAFPPAHILPRAAWASGRHDIGYGFKGNHFLEIQFIEHVADETTATAWGISKDQVVVMYHGGGGAVSHYMGRYFAKRKKESKNFKSRLFQFIAKFLFHFSSWEGIHNFRLRWQYYFHPEKFQAVPVDTHEGARLFASIKASLNYSYAFRLAIVKRVIDALQETFGINTSAHLLWDTVHNAIHKETISEKEYIVHRHTATHVFDNKPVLVSGFNNTNSYIGLGIPGGEEHLFSADHGAGETIKTHTENGNVKPHPENHITDIYTSKPPYKKTAVHITNEGLDAVIKPLEEANIMRAVAYTRPIAVFKG</sequence>
<dbReference type="GO" id="GO:0005525">
    <property type="term" value="F:GTP binding"/>
    <property type="evidence" value="ECO:0007669"/>
    <property type="project" value="UniProtKB-KW"/>
</dbReference>
<dbReference type="AlphaFoldDB" id="A0A1G2GAK9"/>
<feature type="binding site" evidence="9">
    <location>
        <begin position="405"/>
        <end position="408"/>
    </location>
    <ligand>
        <name>GMP</name>
        <dbReference type="ChEBI" id="CHEBI:58115"/>
    </ligand>
</feature>
<dbReference type="EMBL" id="MHNN01000003">
    <property type="protein sequence ID" value="OGZ47223.1"/>
    <property type="molecule type" value="Genomic_DNA"/>
</dbReference>
<dbReference type="PANTHER" id="PTHR11118:SF1">
    <property type="entry name" value="RNA-SPLICING LIGASE RTCB HOMOLOG"/>
    <property type="match status" value="1"/>
</dbReference>
<keyword evidence="1 11" id="KW-0436">Ligase</keyword>
<evidence type="ECO:0000256" key="4">
    <source>
        <dbReference type="ARBA" id="ARBA00022800"/>
    </source>
</evidence>
<evidence type="ECO:0000256" key="11">
    <source>
        <dbReference type="RuleBase" id="RU371113"/>
    </source>
</evidence>
<keyword evidence="4" id="KW-0692">RNA repair</keyword>
<keyword evidence="5 9" id="KW-0342">GTP-binding</keyword>
<evidence type="ECO:0000256" key="6">
    <source>
        <dbReference type="ARBA" id="ARBA00023211"/>
    </source>
</evidence>
<feature type="binding site" evidence="10">
    <location>
        <position position="199"/>
    </location>
    <ligand>
        <name>Mn(2+)</name>
        <dbReference type="ChEBI" id="CHEBI:29035"/>
        <label>1</label>
    </ligand>
</feature>
<gene>
    <name evidence="11" type="primary">rtcB</name>
    <name evidence="12" type="ORF">A3J54_01295</name>
</gene>
<evidence type="ECO:0000256" key="10">
    <source>
        <dbReference type="PIRSR" id="PIRSR601233-3"/>
    </source>
</evidence>
<feature type="binding site" evidence="9">
    <location>
        <begin position="198"/>
        <end position="202"/>
    </location>
    <ligand>
        <name>GMP</name>
        <dbReference type="ChEBI" id="CHEBI:58115"/>
    </ligand>
</feature>
<organism evidence="12 13">
    <name type="scientific">Candidatus Ryanbacteria bacterium RIFCSPHIGHO2_02_FULL_45_13b</name>
    <dbReference type="NCBI Taxonomy" id="1802117"/>
    <lineage>
        <taxon>Bacteria</taxon>
        <taxon>Candidatus Ryaniibacteriota</taxon>
    </lineage>
</organism>
<dbReference type="InterPro" id="IPR001233">
    <property type="entry name" value="RtcB"/>
</dbReference>
<comment type="similarity">
    <text evidence="11">Belongs to the RtcB family.</text>
</comment>
<dbReference type="Pfam" id="PF01139">
    <property type="entry name" value="RtcB"/>
    <property type="match status" value="1"/>
</dbReference>
<evidence type="ECO:0000256" key="3">
    <source>
        <dbReference type="ARBA" id="ARBA00022741"/>
    </source>
</evidence>
<dbReference type="InterPro" id="IPR036025">
    <property type="entry name" value="RtcB-like_sf"/>
</dbReference>
<evidence type="ECO:0000256" key="1">
    <source>
        <dbReference type="ARBA" id="ARBA00022598"/>
    </source>
</evidence>
<name>A0A1G2GAK9_9BACT</name>
<dbReference type="GO" id="GO:0042245">
    <property type="term" value="P:RNA repair"/>
    <property type="evidence" value="ECO:0007669"/>
    <property type="project" value="UniProtKB-KW"/>
</dbReference>
<protein>
    <recommendedName>
        <fullName evidence="11">tRNA-splicing ligase RtcB</fullName>
        <ecNumber evidence="11">6.5.1.-</ecNumber>
    </recommendedName>
</protein>
<dbReference type="Proteomes" id="UP000176576">
    <property type="component" value="Unassembled WGS sequence"/>
</dbReference>
<dbReference type="PANTHER" id="PTHR11118">
    <property type="entry name" value="RNA-SPLICING LIGASE RTCB HOMOLOG"/>
    <property type="match status" value="1"/>
</dbReference>
<dbReference type="GO" id="GO:0170057">
    <property type="term" value="F:RNA ligase (GTP) activity"/>
    <property type="evidence" value="ECO:0007669"/>
    <property type="project" value="UniProtKB-EC"/>
</dbReference>
<dbReference type="GO" id="GO:0006396">
    <property type="term" value="P:RNA processing"/>
    <property type="evidence" value="ECO:0007669"/>
    <property type="project" value="InterPro"/>
</dbReference>
<evidence type="ECO:0000313" key="13">
    <source>
        <dbReference type="Proteomes" id="UP000176576"/>
    </source>
</evidence>
<feature type="active site" description="GMP-histidine intermediate" evidence="8">
    <location>
        <position position="405"/>
    </location>
</feature>
<evidence type="ECO:0000256" key="5">
    <source>
        <dbReference type="ARBA" id="ARBA00023134"/>
    </source>
</evidence>
<dbReference type="SUPFAM" id="SSF103365">
    <property type="entry name" value="Hypothetical protein PH1602"/>
    <property type="match status" value="1"/>
</dbReference>
<evidence type="ECO:0000313" key="12">
    <source>
        <dbReference type="EMBL" id="OGZ47223.1"/>
    </source>
</evidence>
<dbReference type="GO" id="GO:0003972">
    <property type="term" value="F:RNA ligase (ATP) activity"/>
    <property type="evidence" value="ECO:0007669"/>
    <property type="project" value="TreeGrafter"/>
</dbReference>
<dbReference type="Gene3D" id="3.90.1860.10">
    <property type="entry name" value="tRNA-splicing ligase RtcB"/>
    <property type="match status" value="1"/>
</dbReference>
<accession>A0A1G2GAK9</accession>
<reference evidence="12 13" key="1">
    <citation type="journal article" date="2016" name="Nat. Commun.">
        <title>Thousands of microbial genomes shed light on interconnected biogeochemical processes in an aquifer system.</title>
        <authorList>
            <person name="Anantharaman K."/>
            <person name="Brown C.T."/>
            <person name="Hug L.A."/>
            <person name="Sharon I."/>
            <person name="Castelle C.J."/>
            <person name="Probst A.J."/>
            <person name="Thomas B.C."/>
            <person name="Singh A."/>
            <person name="Wilkins M.J."/>
            <person name="Karaoz U."/>
            <person name="Brodie E.L."/>
            <person name="Williams K.H."/>
            <person name="Hubbard S.S."/>
            <person name="Banfield J.F."/>
        </authorList>
    </citation>
    <scope>NUCLEOTIDE SEQUENCE [LARGE SCALE GENOMIC DNA]</scope>
</reference>
<feature type="binding site" evidence="10">
    <location>
        <position position="230"/>
    </location>
    <ligand>
        <name>Mn(2+)</name>
        <dbReference type="ChEBI" id="CHEBI:29035"/>
        <label>2</label>
    </ligand>
</feature>
<feature type="binding site" evidence="9">
    <location>
        <position position="476"/>
    </location>
    <ligand>
        <name>GMP</name>
        <dbReference type="ChEBI" id="CHEBI:58115"/>
    </ligand>
</feature>
<keyword evidence="6 10" id="KW-0464">Manganese</keyword>
<keyword evidence="2 10" id="KW-0479">Metal-binding</keyword>
<evidence type="ECO:0000256" key="7">
    <source>
        <dbReference type="ARBA" id="ARBA00047746"/>
    </source>
</evidence>
<dbReference type="STRING" id="1802117.A3J54_01295"/>
<proteinExistence type="inferred from homology"/>
<evidence type="ECO:0000256" key="8">
    <source>
        <dbReference type="PIRSR" id="PIRSR601233-1"/>
    </source>
</evidence>
<evidence type="ECO:0000256" key="9">
    <source>
        <dbReference type="PIRSR" id="PIRSR601233-2"/>
    </source>
</evidence>
<keyword evidence="3 9" id="KW-0547">Nucleotide-binding</keyword>
<feature type="binding site" evidence="9">
    <location>
        <begin position="348"/>
        <end position="349"/>
    </location>
    <ligand>
        <name>GMP</name>
        <dbReference type="ChEBI" id="CHEBI:58115"/>
    </ligand>
</feature>
<dbReference type="EC" id="6.5.1.-" evidence="11"/>
<comment type="catalytic activity">
    <reaction evidence="7">
        <text>a 3'-end 3'-phospho-ribonucleotide-RNA + a 5'-end dephospho-ribonucleoside-RNA + GTP = a ribonucleotidyl-ribonucleotide-RNA + GMP + diphosphate</text>
        <dbReference type="Rhea" id="RHEA:68076"/>
        <dbReference type="Rhea" id="RHEA-COMP:10463"/>
        <dbReference type="Rhea" id="RHEA-COMP:13936"/>
        <dbReference type="Rhea" id="RHEA-COMP:17355"/>
        <dbReference type="ChEBI" id="CHEBI:33019"/>
        <dbReference type="ChEBI" id="CHEBI:37565"/>
        <dbReference type="ChEBI" id="CHEBI:58115"/>
        <dbReference type="ChEBI" id="CHEBI:83062"/>
        <dbReference type="ChEBI" id="CHEBI:138284"/>
        <dbReference type="ChEBI" id="CHEBI:173118"/>
        <dbReference type="EC" id="6.5.1.8"/>
    </reaction>
</comment>
<evidence type="ECO:0000256" key="2">
    <source>
        <dbReference type="ARBA" id="ARBA00022723"/>
    </source>
</evidence>
<comment type="caution">
    <text evidence="12">The sequence shown here is derived from an EMBL/GenBank/DDBJ whole genome shotgun (WGS) entry which is preliminary data.</text>
</comment>
<dbReference type="GO" id="GO:0046872">
    <property type="term" value="F:metal ion binding"/>
    <property type="evidence" value="ECO:0007669"/>
    <property type="project" value="UniProtKB-UniRule"/>
</dbReference>
<feature type="binding site" evidence="9">
    <location>
        <position position="387"/>
    </location>
    <ligand>
        <name>GMP</name>
        <dbReference type="ChEBI" id="CHEBI:58115"/>
    </ligand>
</feature>